<dbReference type="AlphaFoldDB" id="A0A2N8HAU2"/>
<accession>A0A2N8HAU2</accession>
<comment type="caution">
    <text evidence="1">The sequence shown here is derived from an EMBL/GenBank/DDBJ whole genome shotgun (WGS) entry which is preliminary data.</text>
</comment>
<dbReference type="OrthoDB" id="9781745at2"/>
<dbReference type="Proteomes" id="UP000236000">
    <property type="component" value="Unassembled WGS sequence"/>
</dbReference>
<evidence type="ECO:0000313" key="2">
    <source>
        <dbReference type="Proteomes" id="UP000236000"/>
    </source>
</evidence>
<reference evidence="1 2" key="1">
    <citation type="journal article" date="2017" name="BMC Genomics">
        <title>Genome sequencing of 39 Akkermansia muciniphila isolates reveals its population structure, genomic and functional diverisity, and global distribution in mammalian gut microbiotas.</title>
        <authorList>
            <person name="Guo X."/>
            <person name="Li S."/>
            <person name="Zhang J."/>
            <person name="Wu F."/>
            <person name="Li X."/>
            <person name="Wu D."/>
            <person name="Zhang M."/>
            <person name="Ou Z."/>
            <person name="Jie Z."/>
            <person name="Yan Q."/>
            <person name="Li P."/>
            <person name="Yi J."/>
            <person name="Peng Y."/>
        </authorList>
    </citation>
    <scope>NUCLEOTIDE SEQUENCE [LARGE SCALE GENOMIC DNA]</scope>
    <source>
        <strain evidence="1 2">GP24</strain>
    </source>
</reference>
<name>A0A2N8HAU2_9BACT</name>
<protein>
    <submittedName>
        <fullName evidence="1">Uncharacterized protein</fullName>
    </submittedName>
</protein>
<proteinExistence type="predicted"/>
<organism evidence="1 2">
    <name type="scientific">Akkermansia muciniphila</name>
    <dbReference type="NCBI Taxonomy" id="239935"/>
    <lineage>
        <taxon>Bacteria</taxon>
        <taxon>Pseudomonadati</taxon>
        <taxon>Verrucomicrobiota</taxon>
        <taxon>Verrucomicrobiia</taxon>
        <taxon>Verrucomicrobiales</taxon>
        <taxon>Akkermansiaceae</taxon>
        <taxon>Akkermansia</taxon>
    </lineage>
</organism>
<gene>
    <name evidence="1" type="ORF">CXU22_09955</name>
</gene>
<evidence type="ECO:0000313" key="1">
    <source>
        <dbReference type="EMBL" id="PNC16967.1"/>
    </source>
</evidence>
<dbReference type="EMBL" id="PJKA01000013">
    <property type="protein sequence ID" value="PNC16967.1"/>
    <property type="molecule type" value="Genomic_DNA"/>
</dbReference>
<sequence length="189" mass="21899">MESPQLSSLMNDLPAFSRDDIRYAAEMTRVIYEPDRRIDTFGDTRFNFLLISELMDEAGVVRVRSGWVEAEKPKIIKPSIYNEVSTEGFSGEAKRFFDWLAKNGPGFMTLLEYGFSFKRSEVREEILHEPIESVRGRLLDQVRNGEDTFMALIEGVDDAWEVSLLKFTVEMIQKSHEINIFDFKRKGLL</sequence>